<comment type="cofactor">
    <cofactor evidence="1">
        <name>Mn(2+)</name>
        <dbReference type="ChEBI" id="CHEBI:29035"/>
    </cofactor>
</comment>
<comment type="cofactor">
    <cofactor evidence="2">
        <name>Mg(2+)</name>
        <dbReference type="ChEBI" id="CHEBI:18420"/>
    </cofactor>
</comment>
<name>A0A6L2NWM5_TANCI</name>
<organism evidence="12">
    <name type="scientific">Tanacetum cinerariifolium</name>
    <name type="common">Dalmatian daisy</name>
    <name type="synonym">Chrysanthemum cinerariifolium</name>
    <dbReference type="NCBI Taxonomy" id="118510"/>
    <lineage>
        <taxon>Eukaryota</taxon>
        <taxon>Viridiplantae</taxon>
        <taxon>Streptophyta</taxon>
        <taxon>Embryophyta</taxon>
        <taxon>Tracheophyta</taxon>
        <taxon>Spermatophyta</taxon>
        <taxon>Magnoliopsida</taxon>
        <taxon>eudicotyledons</taxon>
        <taxon>Gunneridae</taxon>
        <taxon>Pentapetalae</taxon>
        <taxon>asterids</taxon>
        <taxon>campanulids</taxon>
        <taxon>Asterales</taxon>
        <taxon>Asteraceae</taxon>
        <taxon>Asteroideae</taxon>
        <taxon>Anthemideae</taxon>
        <taxon>Anthemidinae</taxon>
        <taxon>Tanacetum</taxon>
    </lineage>
</organism>
<keyword evidence="4" id="KW-0479">Metal-binding</keyword>
<sequence>MLEGLMNLLSVCWKPFIKGDGSETSGATVGVNGNYNNNGGDGDDFEKDGLLWYRDIGKYYGGEYSMAVVQANQVLEDQSQIECGSFGTFVGVYDGHGGPDVARYVCDNLFRNFKAITAGDYGVVTPDTIKNAYLQTENGFTSLQTLFVANLGDARVVLGKKVGNTGGMAAIQLSSEHNANLEEVRHELKSLHPHDPNIVALKHGVWRVKGIIQVSRSIGDVYMKHSEYNNDQIAQKFRLPESTVMPILSATPSILTHDIHPSDSFLIFASDGLWEHLSNEEAVEIVHNNPRAGIAKRLVKAALHEAAKKREMRYSDLRKIDKRVRRHFHDDITVIVLFLNYDQISRVEALLQKLIDEDKGRQKAILNLALQFENSCTTKDDLRNVYEKCNDISQESRALIDSFLKEGSNKDYELNLSMYEKAAKLEKQMDAKLAWLLEKYYYRSQESVGCSSSHADLYLTEKELHQLHLDEEDLRETLEEQAIDEKAREEKIRQKQDDDDEFFMEFGVEYSLDIDDSDLHLTPVLRSTSSARVEPSLYTPNLVSIIPGPEGIIQLSSSTCVEPSSSTPNPVRIIPGPAGVVQRAKLLRENVFILDSDGALMSTQEYMQKVDEDVGEDDDFNSGAWFSATNYVIATGGTVTGCLGDSQVLFSERAWRSQRFLIEKEQQQLAQDEEAYREYLEEEAMAEKERARAEKECEKEMKKEEAHNELFKLEFEVISDFEYETD</sequence>
<protein>
    <recommendedName>
        <fullName evidence="3">protein-serine/threonine phosphatase</fullName>
        <ecNumber evidence="3">3.1.3.16</ecNumber>
    </recommendedName>
</protein>
<evidence type="ECO:0000256" key="1">
    <source>
        <dbReference type="ARBA" id="ARBA00001936"/>
    </source>
</evidence>
<evidence type="ECO:0000256" key="10">
    <source>
        <dbReference type="SAM" id="Coils"/>
    </source>
</evidence>
<dbReference type="PANTHER" id="PTHR47992">
    <property type="entry name" value="PROTEIN PHOSPHATASE"/>
    <property type="match status" value="1"/>
</dbReference>
<feature type="domain" description="PPM-type phosphatase" evidence="11">
    <location>
        <begin position="63"/>
        <end position="339"/>
    </location>
</feature>
<dbReference type="SMART" id="SM00332">
    <property type="entry name" value="PP2Cc"/>
    <property type="match status" value="1"/>
</dbReference>
<comment type="caution">
    <text evidence="12">The sequence shown here is derived from an EMBL/GenBank/DDBJ whole genome shotgun (WGS) entry which is preliminary data.</text>
</comment>
<evidence type="ECO:0000256" key="2">
    <source>
        <dbReference type="ARBA" id="ARBA00001946"/>
    </source>
</evidence>
<keyword evidence="6" id="KW-0460">Magnesium</keyword>
<accession>A0A6L2NWM5</accession>
<dbReference type="InterPro" id="IPR015655">
    <property type="entry name" value="PP2C"/>
</dbReference>
<keyword evidence="7 9" id="KW-0904">Protein phosphatase</keyword>
<dbReference type="InterPro" id="IPR001932">
    <property type="entry name" value="PPM-type_phosphatase-like_dom"/>
</dbReference>
<evidence type="ECO:0000259" key="11">
    <source>
        <dbReference type="PROSITE" id="PS51746"/>
    </source>
</evidence>
<comment type="similarity">
    <text evidence="9">Belongs to the PP2C family.</text>
</comment>
<dbReference type="Pfam" id="PF00481">
    <property type="entry name" value="PP2C"/>
    <property type="match status" value="1"/>
</dbReference>
<keyword evidence="5 9" id="KW-0378">Hydrolase</keyword>
<evidence type="ECO:0000313" key="12">
    <source>
        <dbReference type="EMBL" id="GEU89759.1"/>
    </source>
</evidence>
<reference evidence="12" key="1">
    <citation type="journal article" date="2019" name="Sci. Rep.">
        <title>Draft genome of Tanacetum cinerariifolium, the natural source of mosquito coil.</title>
        <authorList>
            <person name="Yamashiro T."/>
            <person name="Shiraishi A."/>
            <person name="Satake H."/>
            <person name="Nakayama K."/>
        </authorList>
    </citation>
    <scope>NUCLEOTIDE SEQUENCE</scope>
</reference>
<dbReference type="PROSITE" id="PS51746">
    <property type="entry name" value="PPM_2"/>
    <property type="match status" value="1"/>
</dbReference>
<dbReference type="EMBL" id="BKCJ010010032">
    <property type="protein sequence ID" value="GEU89759.1"/>
    <property type="molecule type" value="Genomic_DNA"/>
</dbReference>
<dbReference type="GO" id="GO:0046872">
    <property type="term" value="F:metal ion binding"/>
    <property type="evidence" value="ECO:0007669"/>
    <property type="project" value="UniProtKB-KW"/>
</dbReference>
<proteinExistence type="inferred from homology"/>
<evidence type="ECO:0000256" key="8">
    <source>
        <dbReference type="ARBA" id="ARBA00023211"/>
    </source>
</evidence>
<keyword evidence="10" id="KW-0175">Coiled coil</keyword>
<evidence type="ECO:0000256" key="6">
    <source>
        <dbReference type="ARBA" id="ARBA00022842"/>
    </source>
</evidence>
<feature type="coiled-coil region" evidence="10">
    <location>
        <begin position="662"/>
        <end position="710"/>
    </location>
</feature>
<keyword evidence="8" id="KW-0464">Manganese</keyword>
<dbReference type="SUPFAM" id="SSF81606">
    <property type="entry name" value="PP2C-like"/>
    <property type="match status" value="1"/>
</dbReference>
<evidence type="ECO:0000256" key="5">
    <source>
        <dbReference type="ARBA" id="ARBA00022801"/>
    </source>
</evidence>
<dbReference type="InterPro" id="IPR036457">
    <property type="entry name" value="PPM-type-like_dom_sf"/>
</dbReference>
<evidence type="ECO:0000256" key="4">
    <source>
        <dbReference type="ARBA" id="ARBA00022723"/>
    </source>
</evidence>
<dbReference type="GO" id="GO:0004722">
    <property type="term" value="F:protein serine/threonine phosphatase activity"/>
    <property type="evidence" value="ECO:0007669"/>
    <property type="project" value="UniProtKB-EC"/>
</dbReference>
<dbReference type="PROSITE" id="PS01032">
    <property type="entry name" value="PPM_1"/>
    <property type="match status" value="1"/>
</dbReference>
<evidence type="ECO:0000256" key="7">
    <source>
        <dbReference type="ARBA" id="ARBA00022912"/>
    </source>
</evidence>
<dbReference type="AlphaFoldDB" id="A0A6L2NWM5"/>
<dbReference type="Gene3D" id="3.60.40.10">
    <property type="entry name" value="PPM-type phosphatase domain"/>
    <property type="match status" value="1"/>
</dbReference>
<evidence type="ECO:0000256" key="3">
    <source>
        <dbReference type="ARBA" id="ARBA00013081"/>
    </source>
</evidence>
<dbReference type="InterPro" id="IPR000222">
    <property type="entry name" value="PP2C_BS"/>
</dbReference>
<dbReference type="CDD" id="cd00143">
    <property type="entry name" value="PP2Cc"/>
    <property type="match status" value="1"/>
</dbReference>
<gene>
    <name evidence="12" type="ORF">Tci_061737</name>
</gene>
<evidence type="ECO:0000256" key="9">
    <source>
        <dbReference type="RuleBase" id="RU003465"/>
    </source>
</evidence>
<dbReference type="EC" id="3.1.3.16" evidence="3"/>